<name>A0A8D2DQ46_SCIVU</name>
<reference evidence="1" key="2">
    <citation type="submission" date="2025-09" db="UniProtKB">
        <authorList>
            <consortium name="Ensembl"/>
        </authorList>
    </citation>
    <scope>IDENTIFICATION</scope>
</reference>
<organism evidence="1 2">
    <name type="scientific">Sciurus vulgaris</name>
    <name type="common">Eurasian red squirrel</name>
    <dbReference type="NCBI Taxonomy" id="55149"/>
    <lineage>
        <taxon>Eukaryota</taxon>
        <taxon>Metazoa</taxon>
        <taxon>Chordata</taxon>
        <taxon>Craniata</taxon>
        <taxon>Vertebrata</taxon>
        <taxon>Euteleostomi</taxon>
        <taxon>Mammalia</taxon>
        <taxon>Eutheria</taxon>
        <taxon>Euarchontoglires</taxon>
        <taxon>Glires</taxon>
        <taxon>Rodentia</taxon>
        <taxon>Sciuromorpha</taxon>
        <taxon>Sciuridae</taxon>
        <taxon>Sciurinae</taxon>
        <taxon>Sciurini</taxon>
        <taxon>Sciurus</taxon>
    </lineage>
</organism>
<reference evidence="1" key="1">
    <citation type="submission" date="2025-08" db="UniProtKB">
        <authorList>
            <consortium name="Ensembl"/>
        </authorList>
    </citation>
    <scope>IDENTIFICATION</scope>
</reference>
<proteinExistence type="predicted"/>
<dbReference type="Ensembl" id="ENSSVLT00005031120.1">
    <property type="protein sequence ID" value="ENSSVLP00005028002.1"/>
    <property type="gene ID" value="ENSSVLG00005022130.1"/>
</dbReference>
<evidence type="ECO:0000313" key="1">
    <source>
        <dbReference type="Ensembl" id="ENSSVLP00005028002.1"/>
    </source>
</evidence>
<dbReference type="Proteomes" id="UP000694564">
    <property type="component" value="Chromosome X"/>
</dbReference>
<dbReference type="AlphaFoldDB" id="A0A8D2DQ46"/>
<keyword evidence="2" id="KW-1185">Reference proteome</keyword>
<accession>A0A8D2DQ46</accession>
<sequence>MLSPMANIILNGEKLKAFPLKTGTRQGSRSETGDIAIRDLQLYYKAIVTKTAWYWYQN</sequence>
<protein>
    <submittedName>
        <fullName evidence="1">Uncharacterized protein</fullName>
    </submittedName>
</protein>
<evidence type="ECO:0000313" key="2">
    <source>
        <dbReference type="Proteomes" id="UP000694564"/>
    </source>
</evidence>